<keyword evidence="2" id="KW-1185">Reference proteome</keyword>
<gene>
    <name evidence="1" type="ORF">HJG63_008003</name>
</gene>
<protein>
    <submittedName>
        <fullName evidence="1">Uncharacterized protein</fullName>
    </submittedName>
</protein>
<proteinExistence type="predicted"/>
<comment type="caution">
    <text evidence="1">The sequence shown here is derived from an EMBL/GenBank/DDBJ whole genome shotgun (WGS) entry which is preliminary data.</text>
</comment>
<sequence>MIKVSQTKRGKQWLHFPGQDVTKLRMRVRSHENTGMKNTYPNSSQAPFILSAGLQCCSLLCEKWKLKSHSSGNMLAEQNVSQLLWRGKTSDSVPFHSCSKLSICVICREERSAYVDPFIIAIFMSSLFYGMDNIPGKRGQIM</sequence>
<evidence type="ECO:0000313" key="2">
    <source>
        <dbReference type="Proteomes" id="UP000593571"/>
    </source>
</evidence>
<dbReference type="AlphaFoldDB" id="A0A7J8KBH4"/>
<dbReference type="Proteomes" id="UP000593571">
    <property type="component" value="Unassembled WGS sequence"/>
</dbReference>
<reference evidence="1 2" key="1">
    <citation type="journal article" date="2020" name="Nature">
        <title>Six reference-quality genomes reveal evolution of bat adaptations.</title>
        <authorList>
            <person name="Jebb D."/>
            <person name="Huang Z."/>
            <person name="Pippel M."/>
            <person name="Hughes G.M."/>
            <person name="Lavrichenko K."/>
            <person name="Devanna P."/>
            <person name="Winkler S."/>
            <person name="Jermiin L.S."/>
            <person name="Skirmuntt E.C."/>
            <person name="Katzourakis A."/>
            <person name="Burkitt-Gray L."/>
            <person name="Ray D.A."/>
            <person name="Sullivan K.A.M."/>
            <person name="Roscito J.G."/>
            <person name="Kirilenko B.M."/>
            <person name="Davalos L.M."/>
            <person name="Corthals A.P."/>
            <person name="Power M.L."/>
            <person name="Jones G."/>
            <person name="Ransome R.D."/>
            <person name="Dechmann D.K.N."/>
            <person name="Locatelli A.G."/>
            <person name="Puechmaille S.J."/>
            <person name="Fedrigo O."/>
            <person name="Jarvis E.D."/>
            <person name="Hiller M."/>
            <person name="Vernes S.C."/>
            <person name="Myers E.W."/>
            <person name="Teeling E.C."/>
        </authorList>
    </citation>
    <scope>NUCLEOTIDE SEQUENCE [LARGE SCALE GENOMIC DNA]</scope>
    <source>
        <strain evidence="1">MRouAeg1</strain>
        <tissue evidence="1">Muscle</tissue>
    </source>
</reference>
<dbReference type="EMBL" id="JACASE010000001">
    <property type="protein sequence ID" value="KAF6506205.1"/>
    <property type="molecule type" value="Genomic_DNA"/>
</dbReference>
<organism evidence="1 2">
    <name type="scientific">Rousettus aegyptiacus</name>
    <name type="common">Egyptian fruit bat</name>
    <name type="synonym">Pteropus aegyptiacus</name>
    <dbReference type="NCBI Taxonomy" id="9407"/>
    <lineage>
        <taxon>Eukaryota</taxon>
        <taxon>Metazoa</taxon>
        <taxon>Chordata</taxon>
        <taxon>Craniata</taxon>
        <taxon>Vertebrata</taxon>
        <taxon>Euteleostomi</taxon>
        <taxon>Mammalia</taxon>
        <taxon>Eutheria</taxon>
        <taxon>Laurasiatheria</taxon>
        <taxon>Chiroptera</taxon>
        <taxon>Yinpterochiroptera</taxon>
        <taxon>Pteropodoidea</taxon>
        <taxon>Pteropodidae</taxon>
        <taxon>Rousettinae</taxon>
        <taxon>Rousettus</taxon>
    </lineage>
</organism>
<name>A0A7J8KBH4_ROUAE</name>
<accession>A0A7J8KBH4</accession>
<evidence type="ECO:0000313" key="1">
    <source>
        <dbReference type="EMBL" id="KAF6506205.1"/>
    </source>
</evidence>